<organism evidence="1 2">
    <name type="scientific">Kistimonas scapharcae</name>
    <dbReference type="NCBI Taxonomy" id="1036133"/>
    <lineage>
        <taxon>Bacteria</taxon>
        <taxon>Pseudomonadati</taxon>
        <taxon>Pseudomonadota</taxon>
        <taxon>Gammaproteobacteria</taxon>
        <taxon>Oceanospirillales</taxon>
        <taxon>Endozoicomonadaceae</taxon>
        <taxon>Kistimonas</taxon>
    </lineage>
</organism>
<evidence type="ECO:0000313" key="1">
    <source>
        <dbReference type="EMBL" id="GAA4651448.1"/>
    </source>
</evidence>
<protein>
    <submittedName>
        <fullName evidence="1">Uncharacterized protein</fullName>
    </submittedName>
</protein>
<comment type="caution">
    <text evidence="1">The sequence shown here is derived from an EMBL/GenBank/DDBJ whole genome shotgun (WGS) entry which is preliminary data.</text>
</comment>
<dbReference type="EMBL" id="BAABFL010000452">
    <property type="protein sequence ID" value="GAA4651448.1"/>
    <property type="molecule type" value="Genomic_DNA"/>
</dbReference>
<gene>
    <name evidence="1" type="ORF">GCM10023116_37320</name>
</gene>
<keyword evidence="2" id="KW-1185">Reference proteome</keyword>
<evidence type="ECO:0000313" key="2">
    <source>
        <dbReference type="Proteomes" id="UP001500604"/>
    </source>
</evidence>
<dbReference type="Proteomes" id="UP001500604">
    <property type="component" value="Unassembled WGS sequence"/>
</dbReference>
<accession>A0ABP8V5B1</accession>
<name>A0ABP8V5B1_9GAMM</name>
<reference evidence="2" key="1">
    <citation type="journal article" date="2019" name="Int. J. Syst. Evol. Microbiol.">
        <title>The Global Catalogue of Microorganisms (GCM) 10K type strain sequencing project: providing services to taxonomists for standard genome sequencing and annotation.</title>
        <authorList>
            <consortium name="The Broad Institute Genomics Platform"/>
            <consortium name="The Broad Institute Genome Sequencing Center for Infectious Disease"/>
            <person name="Wu L."/>
            <person name="Ma J."/>
        </authorList>
    </citation>
    <scope>NUCLEOTIDE SEQUENCE [LARGE SCALE GENOMIC DNA]</scope>
    <source>
        <strain evidence="2">JCM 17805</strain>
    </source>
</reference>
<proteinExistence type="predicted"/>
<sequence>MADDGGWPDSEYSARIPDSRAIHRHILDPFVFVSVIDEIELKAVFAVSAEIALRSGVRFTVIHNTINVLTAGAYNVNDSHNPKMRSRTIVGHCYIYGINGSDSSPHHRAS</sequence>